<name>A0A834CCC6_ORYME</name>
<dbReference type="EMBL" id="WKFB01000348">
    <property type="protein sequence ID" value="KAF6725988.1"/>
    <property type="molecule type" value="Genomic_DNA"/>
</dbReference>
<dbReference type="AlphaFoldDB" id="A0A834CCC6"/>
<accession>A0A834CCC6</accession>
<comment type="caution">
    <text evidence="2">The sequence shown here is derived from an EMBL/GenBank/DDBJ whole genome shotgun (WGS) entry which is preliminary data.</text>
</comment>
<evidence type="ECO:0000256" key="1">
    <source>
        <dbReference type="SAM" id="MobiDB-lite"/>
    </source>
</evidence>
<protein>
    <submittedName>
        <fullName evidence="2">Uncharacterized protein</fullName>
    </submittedName>
</protein>
<feature type="compositionally biased region" description="Basic and acidic residues" evidence="1">
    <location>
        <begin position="184"/>
        <end position="193"/>
    </location>
</feature>
<organism evidence="2 3">
    <name type="scientific">Oryzias melastigma</name>
    <name type="common">Marine medaka</name>
    <dbReference type="NCBI Taxonomy" id="30732"/>
    <lineage>
        <taxon>Eukaryota</taxon>
        <taxon>Metazoa</taxon>
        <taxon>Chordata</taxon>
        <taxon>Craniata</taxon>
        <taxon>Vertebrata</taxon>
        <taxon>Euteleostomi</taxon>
        <taxon>Actinopterygii</taxon>
        <taxon>Neopterygii</taxon>
        <taxon>Teleostei</taxon>
        <taxon>Neoteleostei</taxon>
        <taxon>Acanthomorphata</taxon>
        <taxon>Ovalentaria</taxon>
        <taxon>Atherinomorphae</taxon>
        <taxon>Beloniformes</taxon>
        <taxon>Adrianichthyidae</taxon>
        <taxon>Oryziinae</taxon>
        <taxon>Oryzias</taxon>
    </lineage>
</organism>
<sequence>MRRWFQLEVNLQKPEGRRGVHGSAGPASVSWKVFLEASAAATAALKQRGAKWIFLLTEPSIYGSSVSPADNVLLENEGLAAKMMNESRLQEPRNLPGHMFLSGQVTRGHLEKAVIRYRSVQTACSITVGMTEIRHTIKQSSSRGAIIHLAVSGSPGDNAADGRAALKGPERYLCFPSTEEKSGFVRRESDLRTDPVPPAEGPPLVASGQSQFLCCRWVNQNQEVDLSQEEFPTENPAQEPECAVPGMTTRTSKSQRTSDEIWRSGSVLEHADPSLPAGEDVNPEHVFQMFLRSDRCQNLTGGETSSKSVLETEEEVIVHFYIGGFGRFQMGLDSSTWSCWRHLVVCRSEGEILGRAELSDRIPGSLEFLSGLAGSKGQQETRRRLGKFQESAGVPLQPGGGAAAASPAPFILNHEGGSTLTSADRGASSAIYRAWLRRRCVRQTIDRSPEKQTQRR</sequence>
<feature type="region of interest" description="Disordered" evidence="1">
    <location>
        <begin position="184"/>
        <end position="203"/>
    </location>
</feature>
<proteinExistence type="predicted"/>
<feature type="region of interest" description="Disordered" evidence="1">
    <location>
        <begin position="229"/>
        <end position="259"/>
    </location>
</feature>
<evidence type="ECO:0000313" key="3">
    <source>
        <dbReference type="Proteomes" id="UP000646548"/>
    </source>
</evidence>
<dbReference type="Proteomes" id="UP000646548">
    <property type="component" value="Unassembled WGS sequence"/>
</dbReference>
<reference evidence="2" key="1">
    <citation type="journal article" name="BMC Genomics">
        <title>Long-read sequencing and de novo genome assembly of marine medaka (Oryzias melastigma).</title>
        <authorList>
            <person name="Liang P."/>
            <person name="Saqib H.S.A."/>
            <person name="Ni X."/>
            <person name="Shen Y."/>
        </authorList>
    </citation>
    <scope>NUCLEOTIDE SEQUENCE</scope>
    <source>
        <strain evidence="2">Bigg-433</strain>
    </source>
</reference>
<gene>
    <name evidence="2" type="ORF">FQA47_011056</name>
</gene>
<evidence type="ECO:0000313" key="2">
    <source>
        <dbReference type="EMBL" id="KAF6725988.1"/>
    </source>
</evidence>